<reference evidence="2 3" key="1">
    <citation type="submission" date="2015-08" db="EMBL/GenBank/DDBJ databases">
        <title>Next Generation Sequencing and Analysis of the Genome of Puccinia sorghi L Schw, the Causal Agent of Maize Common Rust.</title>
        <authorList>
            <person name="Rochi L."/>
            <person name="Burguener G."/>
            <person name="Darino M."/>
            <person name="Turjanski A."/>
            <person name="Kreff E."/>
            <person name="Dieguez M.J."/>
            <person name="Sacco F."/>
        </authorList>
    </citation>
    <scope>NUCLEOTIDE SEQUENCE [LARGE SCALE GENOMIC DNA]</scope>
    <source>
        <strain evidence="2 3">RO10H11247</strain>
    </source>
</reference>
<evidence type="ECO:0000313" key="2">
    <source>
        <dbReference type="EMBL" id="KNZ54756.1"/>
    </source>
</evidence>
<keyword evidence="1" id="KW-0472">Membrane</keyword>
<comment type="caution">
    <text evidence="2">The sequence shown here is derived from an EMBL/GenBank/DDBJ whole genome shotgun (WGS) entry which is preliminary data.</text>
</comment>
<keyword evidence="1" id="KW-1133">Transmembrane helix</keyword>
<feature type="transmembrane region" description="Helical" evidence="1">
    <location>
        <begin position="101"/>
        <end position="118"/>
    </location>
</feature>
<name>A0A0L6V1W6_9BASI</name>
<protein>
    <submittedName>
        <fullName evidence="2">Uncharacterized protein</fullName>
    </submittedName>
</protein>
<proteinExistence type="predicted"/>
<keyword evidence="3" id="KW-1185">Reference proteome</keyword>
<dbReference type="AlphaFoldDB" id="A0A0L6V1W6"/>
<keyword evidence="1" id="KW-0812">Transmembrane</keyword>
<dbReference type="EMBL" id="LAVV01007793">
    <property type="protein sequence ID" value="KNZ54756.1"/>
    <property type="molecule type" value="Genomic_DNA"/>
</dbReference>
<organism evidence="2 3">
    <name type="scientific">Puccinia sorghi</name>
    <dbReference type="NCBI Taxonomy" id="27349"/>
    <lineage>
        <taxon>Eukaryota</taxon>
        <taxon>Fungi</taxon>
        <taxon>Dikarya</taxon>
        <taxon>Basidiomycota</taxon>
        <taxon>Pucciniomycotina</taxon>
        <taxon>Pucciniomycetes</taxon>
        <taxon>Pucciniales</taxon>
        <taxon>Pucciniaceae</taxon>
        <taxon>Puccinia</taxon>
    </lineage>
</organism>
<feature type="transmembrane region" description="Helical" evidence="1">
    <location>
        <begin position="70"/>
        <end position="89"/>
    </location>
</feature>
<sequence>MYFFHDSTISFISPQLGSHSFHLISDSLSQSVLFHLDLNQQVPTHQFDRTSTLQLVICQRQGHPLPDLEALVLFLLFFISLSPLLTLYIRIPVCEFVCGGFFVALFACCLLSLSLLCLKSISLKFKKSFWFYSHLSPRLIQPSFDAQSTAKKLAQLPSVDMQKVKQSFALMHSDCADCKVTVPKHLHMQTGGFWMAAWLEHAACQLQTVEQVFFCSGHSWLEHAAFNHLTHQNQLSFTMYAQSNPPIENLWFKKSIIPSQKQLLLKNPHFYSANSFTSPLLKLKKLFPLKKKIKYNCYLLFIYVLFYSLKRSTLCQINPNFEVKNVNPPPRGVHKGVTEISSLPSRQANPLCFSCLSLPSLLLRTLSFIFALTERSLLYCLAPVPITRLKFNTHWFYNPCATDYTLTRNTAATKMVRIALSLWCLQAWQGSILGFKYFKCTWDVARHALESGKRAWPNFSFAPDWPATPYLILSDFDEEKSKLTLLTIGVSLKFHRQKKSLQQTLLSRHCKCSPILEGYLTKFYIHILPKSRRILTCTCTLKLELYIFSDHILLHQSKLIILIFLTTNICDDKISVNYLQGIFLSWSIVGYDFNINHGKFETDLRKSFHQNQTKLVHNLKPKNNRDQLILGFMVFKLTITAKKNCSTACS</sequence>
<gene>
    <name evidence="2" type="ORF">VP01_2862g1</name>
</gene>
<accession>A0A0L6V1W6</accession>
<dbReference type="VEuPathDB" id="FungiDB:VP01_2862g1"/>
<evidence type="ECO:0000313" key="3">
    <source>
        <dbReference type="Proteomes" id="UP000037035"/>
    </source>
</evidence>
<evidence type="ECO:0000256" key="1">
    <source>
        <dbReference type="SAM" id="Phobius"/>
    </source>
</evidence>
<dbReference type="Proteomes" id="UP000037035">
    <property type="component" value="Unassembled WGS sequence"/>
</dbReference>